<accession>A0ABU8DT67</accession>
<name>A0ABU8DT67_9ACTN</name>
<protein>
    <recommendedName>
        <fullName evidence="3">Transcriptional regulator, AbiEi antitoxin, Type IV TA system</fullName>
    </recommendedName>
</protein>
<evidence type="ECO:0008006" key="3">
    <source>
        <dbReference type="Google" id="ProtNLM"/>
    </source>
</evidence>
<dbReference type="Proteomes" id="UP001361570">
    <property type="component" value="Unassembled WGS sequence"/>
</dbReference>
<proteinExistence type="predicted"/>
<keyword evidence="2" id="KW-1185">Reference proteome</keyword>
<evidence type="ECO:0000313" key="2">
    <source>
        <dbReference type="Proteomes" id="UP001361570"/>
    </source>
</evidence>
<sequence>MHLAFYRTVARQGGVFTTEQARDDHSELEVRRQLRGGRWRRTPWRGVLVDADLPDHPAVLVRAASLLLGGDLVACRTTAALLHGFDLGLPGPLHFLGPESMRDTRRPGIDVHPSHLGTDDAVLVAGVWCTPAARTACEVVRTSRTVDGLATLDLALRVAACTADELEAAEPAQEGQRGVLHLRRLLPLASPLPESPMESRARWRYVEGGLPVPEPQVPVGRRFLDVGWGEEQVGGEYDGLEGHMTREQLRADRARHNEVTALAWTLLHLTDHDVYRAPQQMVRAAARALRIPEPPALRHLRPAPPIRSVPLPPPR</sequence>
<organism evidence="1 2">
    <name type="scientific">Klenkia sesuvii</name>
    <dbReference type="NCBI Taxonomy" id="3103137"/>
    <lineage>
        <taxon>Bacteria</taxon>
        <taxon>Bacillati</taxon>
        <taxon>Actinomycetota</taxon>
        <taxon>Actinomycetes</taxon>
        <taxon>Geodermatophilales</taxon>
        <taxon>Geodermatophilaceae</taxon>
        <taxon>Klenkia</taxon>
    </lineage>
</organism>
<dbReference type="RefSeq" id="WP_336404173.1">
    <property type="nucleotide sequence ID" value="NZ_JBAPLU010000008.1"/>
</dbReference>
<dbReference type="EMBL" id="JBAPLU010000008">
    <property type="protein sequence ID" value="MEI4272037.1"/>
    <property type="molecule type" value="Genomic_DNA"/>
</dbReference>
<reference evidence="1 2" key="1">
    <citation type="submission" date="2024-03" db="EMBL/GenBank/DDBJ databases">
        <title>Draft genome sequence of Klenkia sp. LSe6-5.</title>
        <authorList>
            <person name="Duangmal K."/>
            <person name="Chantavorakit T."/>
        </authorList>
    </citation>
    <scope>NUCLEOTIDE SEQUENCE [LARGE SCALE GENOMIC DNA]</scope>
    <source>
        <strain evidence="1 2">LSe6-5</strain>
    </source>
</reference>
<evidence type="ECO:0000313" key="1">
    <source>
        <dbReference type="EMBL" id="MEI4272037.1"/>
    </source>
</evidence>
<comment type="caution">
    <text evidence="1">The sequence shown here is derived from an EMBL/GenBank/DDBJ whole genome shotgun (WGS) entry which is preliminary data.</text>
</comment>
<gene>
    <name evidence="1" type="ORF">TEK04_09905</name>
</gene>